<dbReference type="SMART" id="SM00408">
    <property type="entry name" value="IGc2"/>
    <property type="match status" value="1"/>
</dbReference>
<comment type="subcellular location">
    <subcellularLocation>
        <location evidence="2">Cell membrane</location>
    </subcellularLocation>
    <subcellularLocation>
        <location evidence="1">Membrane</location>
        <topology evidence="1">Single-pass membrane protein</topology>
    </subcellularLocation>
</comment>
<name>A0A8K0EL12_BRALA</name>
<dbReference type="InterPro" id="IPR007110">
    <property type="entry name" value="Ig-like_dom"/>
</dbReference>
<sequence length="603" mass="67449">MQRHPWTVWLLLIVCIFWDTAAVVGCPERCICDSSEKSVSCKRTNFNSIPGGIPHNTKHLNLQTNRLKGIPAKTFFDFPQLETLNLNDNKIQMLASGAFLGLPRLQELKLSGNNLQLVLRGAFRGLQNVTRLDLDRNKLVVLLDHSFSGSAKLHCMNNLGYLDLGENQIIFIGDKAFKGLSKLKNLYLMRCRFTKMSYMTKALRYLPSLEFLRMQSFPIDFLPENAFPSLPYLKSLDLGLWRSLRAIHPQAFNGLNITVLNLNNGNLTNIPTRALQKLSRLKELHLSRNDIRVIRANDFVGLGKLEMLVLTHMQLEVIQEFAFSSLNNLRRLDLSNNNLKTLRRTSFSLKKLPEKMILDNNLWNCNCDLKWILSSYDVGDVSVKCDSPSSWRGVDILRFIRKPTATPKNYTELMTCAGPKLVMQRRAISVTAGQDVPLRCPAKGRPSPTVNWVVPKGVTVTVGKPYRKTSLNNKGTLLIQRISQYDAGRYKCYAYNGGGNVTDSIEVTVIGQLGPGKAGLAGPTPRPPDHLTLLLATLMGSLTFLGVVIFCCSIIFLWSRGYKQGKQAFMMELAFVPRGSDEGGKGKSGGGPLATNVNFKRAR</sequence>
<evidence type="ECO:0000256" key="6">
    <source>
        <dbReference type="ARBA" id="ARBA00022729"/>
    </source>
</evidence>
<dbReference type="SMART" id="SM00409">
    <property type="entry name" value="IG"/>
    <property type="match status" value="1"/>
</dbReference>
<evidence type="ECO:0000256" key="9">
    <source>
        <dbReference type="ARBA" id="ARBA00023136"/>
    </source>
</evidence>
<dbReference type="InterPro" id="IPR013098">
    <property type="entry name" value="Ig_I-set"/>
</dbReference>
<dbReference type="AlphaFoldDB" id="A0A8K0EL12"/>
<evidence type="ECO:0000256" key="13">
    <source>
        <dbReference type="SAM" id="SignalP"/>
    </source>
</evidence>
<keyword evidence="16" id="KW-1185">Reference proteome</keyword>
<protein>
    <submittedName>
        <fullName evidence="15">LINGO2 protein</fullName>
    </submittedName>
</protein>
<dbReference type="InterPro" id="IPR013783">
    <property type="entry name" value="Ig-like_fold"/>
</dbReference>
<organism evidence="15 16">
    <name type="scientific">Branchiostoma lanceolatum</name>
    <name type="common">Common lancelet</name>
    <name type="synonym">Amphioxus lanceolatum</name>
    <dbReference type="NCBI Taxonomy" id="7740"/>
    <lineage>
        <taxon>Eukaryota</taxon>
        <taxon>Metazoa</taxon>
        <taxon>Chordata</taxon>
        <taxon>Cephalochordata</taxon>
        <taxon>Leptocardii</taxon>
        <taxon>Amphioxiformes</taxon>
        <taxon>Branchiostomatidae</taxon>
        <taxon>Branchiostoma</taxon>
    </lineage>
</organism>
<keyword evidence="9 12" id="KW-0472">Membrane</keyword>
<evidence type="ECO:0000256" key="5">
    <source>
        <dbReference type="ARBA" id="ARBA00022692"/>
    </source>
</evidence>
<feature type="chain" id="PRO_5035480959" evidence="13">
    <location>
        <begin position="23"/>
        <end position="603"/>
    </location>
</feature>
<dbReference type="SUPFAM" id="SSF48726">
    <property type="entry name" value="Immunoglobulin"/>
    <property type="match status" value="1"/>
</dbReference>
<evidence type="ECO:0000256" key="7">
    <source>
        <dbReference type="ARBA" id="ARBA00022737"/>
    </source>
</evidence>
<evidence type="ECO:0000256" key="10">
    <source>
        <dbReference type="ARBA" id="ARBA00023157"/>
    </source>
</evidence>
<dbReference type="Gene3D" id="3.80.10.10">
    <property type="entry name" value="Ribonuclease Inhibitor"/>
    <property type="match status" value="2"/>
</dbReference>
<dbReference type="EMBL" id="OV696687">
    <property type="protein sequence ID" value="CAH1252636.1"/>
    <property type="molecule type" value="Genomic_DNA"/>
</dbReference>
<dbReference type="Pfam" id="PF13855">
    <property type="entry name" value="LRR_8"/>
    <property type="match status" value="2"/>
</dbReference>
<dbReference type="PANTHER" id="PTHR24369">
    <property type="entry name" value="ANTIGEN BSP, PUTATIVE-RELATED"/>
    <property type="match status" value="1"/>
</dbReference>
<dbReference type="Pfam" id="PF00560">
    <property type="entry name" value="LRR_1"/>
    <property type="match status" value="1"/>
</dbReference>
<keyword evidence="10" id="KW-1015">Disulfide bond</keyword>
<dbReference type="Proteomes" id="UP000838412">
    <property type="component" value="Chromosome 2"/>
</dbReference>
<reference evidence="15" key="1">
    <citation type="submission" date="2022-01" db="EMBL/GenBank/DDBJ databases">
        <authorList>
            <person name="Braso-Vives M."/>
        </authorList>
    </citation>
    <scope>NUCLEOTIDE SEQUENCE</scope>
</reference>
<keyword evidence="7" id="KW-0677">Repeat</keyword>
<feature type="signal peptide" evidence="13">
    <location>
        <begin position="1"/>
        <end position="22"/>
    </location>
</feature>
<evidence type="ECO:0000313" key="16">
    <source>
        <dbReference type="Proteomes" id="UP000838412"/>
    </source>
</evidence>
<evidence type="ECO:0000256" key="4">
    <source>
        <dbReference type="ARBA" id="ARBA00022614"/>
    </source>
</evidence>
<evidence type="ECO:0000256" key="1">
    <source>
        <dbReference type="ARBA" id="ARBA00004167"/>
    </source>
</evidence>
<dbReference type="FunFam" id="3.80.10.10:FF:001399">
    <property type="entry name" value="Uncharacterized protein"/>
    <property type="match status" value="1"/>
</dbReference>
<dbReference type="PROSITE" id="PS51450">
    <property type="entry name" value="LRR"/>
    <property type="match status" value="2"/>
</dbReference>
<accession>A0A8K0EL12</accession>
<dbReference type="GO" id="GO:0005886">
    <property type="term" value="C:plasma membrane"/>
    <property type="evidence" value="ECO:0007669"/>
    <property type="project" value="UniProtKB-SubCell"/>
</dbReference>
<gene>
    <name evidence="15" type="primary">LINGO2</name>
    <name evidence="15" type="ORF">BLAG_LOCUS12659</name>
</gene>
<dbReference type="SUPFAM" id="SSF52058">
    <property type="entry name" value="L domain-like"/>
    <property type="match status" value="1"/>
</dbReference>
<evidence type="ECO:0000256" key="8">
    <source>
        <dbReference type="ARBA" id="ARBA00022989"/>
    </source>
</evidence>
<dbReference type="InterPro" id="IPR003599">
    <property type="entry name" value="Ig_sub"/>
</dbReference>
<keyword evidence="3" id="KW-1003">Cell membrane</keyword>
<keyword evidence="8 12" id="KW-1133">Transmembrane helix</keyword>
<evidence type="ECO:0000256" key="2">
    <source>
        <dbReference type="ARBA" id="ARBA00004236"/>
    </source>
</evidence>
<feature type="region of interest" description="Disordered" evidence="11">
    <location>
        <begin position="581"/>
        <end position="603"/>
    </location>
</feature>
<feature type="transmembrane region" description="Helical" evidence="12">
    <location>
        <begin position="533"/>
        <end position="558"/>
    </location>
</feature>
<dbReference type="OrthoDB" id="10061535at2759"/>
<evidence type="ECO:0000259" key="14">
    <source>
        <dbReference type="PROSITE" id="PS50835"/>
    </source>
</evidence>
<dbReference type="Gene3D" id="2.60.40.10">
    <property type="entry name" value="Immunoglobulins"/>
    <property type="match status" value="1"/>
</dbReference>
<dbReference type="FunFam" id="2.60.40.10:FF:002348">
    <property type="entry name" value="High Incidence of Males (Increased X chromosome loss)"/>
    <property type="match status" value="1"/>
</dbReference>
<dbReference type="InterPro" id="IPR003598">
    <property type="entry name" value="Ig_sub2"/>
</dbReference>
<evidence type="ECO:0000313" key="15">
    <source>
        <dbReference type="EMBL" id="CAH1252636.1"/>
    </source>
</evidence>
<dbReference type="PROSITE" id="PS50835">
    <property type="entry name" value="IG_LIKE"/>
    <property type="match status" value="1"/>
</dbReference>
<keyword evidence="5 12" id="KW-0812">Transmembrane</keyword>
<proteinExistence type="predicted"/>
<keyword evidence="4" id="KW-0433">Leucine-rich repeat</keyword>
<evidence type="ECO:0000256" key="11">
    <source>
        <dbReference type="SAM" id="MobiDB-lite"/>
    </source>
</evidence>
<feature type="domain" description="Ig-like" evidence="14">
    <location>
        <begin position="419"/>
        <end position="508"/>
    </location>
</feature>
<dbReference type="FunFam" id="3.80.10.10:FF:001438">
    <property type="entry name" value="Uncharacterized protein"/>
    <property type="match status" value="1"/>
</dbReference>
<dbReference type="SMART" id="SM00369">
    <property type="entry name" value="LRR_TYP"/>
    <property type="match status" value="10"/>
</dbReference>
<evidence type="ECO:0000256" key="12">
    <source>
        <dbReference type="SAM" id="Phobius"/>
    </source>
</evidence>
<dbReference type="InterPro" id="IPR050541">
    <property type="entry name" value="LRR_TM_domain-containing"/>
</dbReference>
<dbReference type="Pfam" id="PF07679">
    <property type="entry name" value="I-set"/>
    <property type="match status" value="1"/>
</dbReference>
<keyword evidence="6 13" id="KW-0732">Signal</keyword>
<dbReference type="InterPro" id="IPR036179">
    <property type="entry name" value="Ig-like_dom_sf"/>
</dbReference>
<dbReference type="InterPro" id="IPR003591">
    <property type="entry name" value="Leu-rich_rpt_typical-subtyp"/>
</dbReference>
<dbReference type="PANTHER" id="PTHR24369:SF210">
    <property type="entry name" value="CHAOPTIN-RELATED"/>
    <property type="match status" value="1"/>
</dbReference>
<evidence type="ECO:0000256" key="3">
    <source>
        <dbReference type="ARBA" id="ARBA00022475"/>
    </source>
</evidence>
<dbReference type="InterPro" id="IPR001611">
    <property type="entry name" value="Leu-rich_rpt"/>
</dbReference>
<dbReference type="InterPro" id="IPR032675">
    <property type="entry name" value="LRR_dom_sf"/>
</dbReference>